<dbReference type="CDD" id="cd00609">
    <property type="entry name" value="AAT_like"/>
    <property type="match status" value="1"/>
</dbReference>
<gene>
    <name evidence="6" type="ORF">HRJ53_02060</name>
</gene>
<dbReference type="SUPFAM" id="SSF53383">
    <property type="entry name" value="PLP-dependent transferases"/>
    <property type="match status" value="1"/>
</dbReference>
<dbReference type="Pfam" id="PF00155">
    <property type="entry name" value="Aminotran_1_2"/>
    <property type="match status" value="1"/>
</dbReference>
<feature type="domain" description="Aminotransferase class I/classII large" evidence="5">
    <location>
        <begin position="41"/>
        <end position="199"/>
    </location>
</feature>
<accession>A0A7V8NMC5</accession>
<name>A0A7V8NMC5_9BACT</name>
<evidence type="ECO:0000256" key="3">
    <source>
        <dbReference type="ARBA" id="ARBA00022679"/>
    </source>
</evidence>
<dbReference type="InterPro" id="IPR004839">
    <property type="entry name" value="Aminotransferase_I/II_large"/>
</dbReference>
<dbReference type="Gene3D" id="3.40.640.10">
    <property type="entry name" value="Type I PLP-dependent aspartate aminotransferase-like (Major domain)"/>
    <property type="match status" value="1"/>
</dbReference>
<dbReference type="PANTHER" id="PTHR43643:SF3">
    <property type="entry name" value="HISTIDINOL-PHOSPHATE AMINOTRANSFERASE"/>
    <property type="match status" value="1"/>
</dbReference>
<dbReference type="Gene3D" id="3.90.1150.10">
    <property type="entry name" value="Aspartate Aminotransferase, domain 1"/>
    <property type="match status" value="1"/>
</dbReference>
<keyword evidence="3" id="KW-0808">Transferase</keyword>
<evidence type="ECO:0000313" key="6">
    <source>
        <dbReference type="EMBL" id="MBA0083757.1"/>
    </source>
</evidence>
<dbReference type="InterPro" id="IPR015422">
    <property type="entry name" value="PyrdxlP-dep_Trfase_small"/>
</dbReference>
<reference evidence="6" key="1">
    <citation type="submission" date="2020-06" db="EMBL/GenBank/DDBJ databases">
        <title>Legume-microbial interactions unlock mineral nutrients during tropical forest succession.</title>
        <authorList>
            <person name="Epihov D.Z."/>
        </authorList>
    </citation>
    <scope>NUCLEOTIDE SEQUENCE [LARGE SCALE GENOMIC DNA]</scope>
    <source>
        <strain evidence="6">Pan2503</strain>
    </source>
</reference>
<sequence>MTKDEMSKTIEELIPEYLRGLPVYVPGKPIEEVERELNIHAIKLASNENPLGPSPMAMEAARKVLADSNRYPDGGTLRLREKIAALHQVSPDEIFIGLGSSELIDVAARVLLGPDTIVLTSEGTYPPFSTAIRANRGSLEHVPMCAFAYDLPEMARAITNTTRIIYLANPNNPTGTAFGAEEFERFLSHVPSDTLVVLD</sequence>
<dbReference type="InterPro" id="IPR015421">
    <property type="entry name" value="PyrdxlP-dep_Trfase_major"/>
</dbReference>
<keyword evidence="4" id="KW-0663">Pyridoxal phosphate</keyword>
<evidence type="ECO:0000256" key="4">
    <source>
        <dbReference type="ARBA" id="ARBA00022898"/>
    </source>
</evidence>
<organism evidence="6 7">
    <name type="scientific">Candidatus Acidiferrum panamense</name>
    <dbReference type="NCBI Taxonomy" id="2741543"/>
    <lineage>
        <taxon>Bacteria</taxon>
        <taxon>Pseudomonadati</taxon>
        <taxon>Acidobacteriota</taxon>
        <taxon>Terriglobia</taxon>
        <taxon>Candidatus Acidiferrales</taxon>
        <taxon>Candidatus Acidiferrum</taxon>
    </lineage>
</organism>
<evidence type="ECO:0000259" key="5">
    <source>
        <dbReference type="Pfam" id="PF00155"/>
    </source>
</evidence>
<dbReference type="InterPro" id="IPR015424">
    <property type="entry name" value="PyrdxlP-dep_Trfase"/>
</dbReference>
<dbReference type="GO" id="GO:0008483">
    <property type="term" value="F:transaminase activity"/>
    <property type="evidence" value="ECO:0007669"/>
    <property type="project" value="UniProtKB-KW"/>
</dbReference>
<comment type="similarity">
    <text evidence="1">Belongs to the class-II pyridoxal-phosphate-dependent aminotransferase family. Histidinol-phosphate aminotransferase subfamily.</text>
</comment>
<dbReference type="GO" id="GO:0030170">
    <property type="term" value="F:pyridoxal phosphate binding"/>
    <property type="evidence" value="ECO:0007669"/>
    <property type="project" value="InterPro"/>
</dbReference>
<evidence type="ECO:0000256" key="2">
    <source>
        <dbReference type="ARBA" id="ARBA00022576"/>
    </source>
</evidence>
<keyword evidence="7" id="KW-1185">Reference proteome</keyword>
<feature type="non-terminal residue" evidence="6">
    <location>
        <position position="199"/>
    </location>
</feature>
<keyword evidence="2 6" id="KW-0032">Aminotransferase</keyword>
<dbReference type="EMBL" id="JACDQQ010000210">
    <property type="protein sequence ID" value="MBA0083757.1"/>
    <property type="molecule type" value="Genomic_DNA"/>
</dbReference>
<dbReference type="InterPro" id="IPR050106">
    <property type="entry name" value="HistidinolP_aminotransfase"/>
</dbReference>
<comment type="caution">
    <text evidence="6">The sequence shown here is derived from an EMBL/GenBank/DDBJ whole genome shotgun (WGS) entry which is preliminary data.</text>
</comment>
<dbReference type="AlphaFoldDB" id="A0A7V8NMC5"/>
<dbReference type="Proteomes" id="UP000567293">
    <property type="component" value="Unassembled WGS sequence"/>
</dbReference>
<evidence type="ECO:0000256" key="1">
    <source>
        <dbReference type="ARBA" id="ARBA00007970"/>
    </source>
</evidence>
<evidence type="ECO:0000313" key="7">
    <source>
        <dbReference type="Proteomes" id="UP000567293"/>
    </source>
</evidence>
<dbReference type="PANTHER" id="PTHR43643">
    <property type="entry name" value="HISTIDINOL-PHOSPHATE AMINOTRANSFERASE 2"/>
    <property type="match status" value="1"/>
</dbReference>
<proteinExistence type="inferred from homology"/>
<protein>
    <submittedName>
        <fullName evidence="6">Aminotransferase class I/II-fold pyridoxal phosphate-dependent enzyme</fullName>
    </submittedName>
</protein>